<keyword evidence="3 7" id="KW-0819">tRNA processing</keyword>
<dbReference type="InterPro" id="IPR014729">
    <property type="entry name" value="Rossmann-like_a/b/a_fold"/>
</dbReference>
<evidence type="ECO:0000256" key="6">
    <source>
        <dbReference type="ARBA" id="ARBA00048539"/>
    </source>
</evidence>
<dbReference type="InterPro" id="IPR015262">
    <property type="entry name" value="tRNA_Ile_lys_synt_subst-bd"/>
</dbReference>
<dbReference type="SUPFAM" id="SSF52402">
    <property type="entry name" value="Adenine nucleotide alpha hydrolases-like"/>
    <property type="match status" value="1"/>
</dbReference>
<comment type="domain">
    <text evidence="7">The N-terminal region contains the highly conserved SGGXDS motif, predicted to be a P-loop motif involved in ATP binding.</text>
</comment>
<reference evidence="11" key="1">
    <citation type="submission" date="2020-02" db="EMBL/GenBank/DDBJ databases">
        <authorList>
            <person name="Meier V. D."/>
        </authorList>
    </citation>
    <scope>NUCLEOTIDE SEQUENCE</scope>
    <source>
        <strain evidence="11">AVDCRST_MAG73</strain>
    </source>
</reference>
<evidence type="ECO:0000256" key="7">
    <source>
        <dbReference type="HAMAP-Rule" id="MF_01161"/>
    </source>
</evidence>
<accession>A0A6J4UMM1</accession>
<dbReference type="Pfam" id="PF01171">
    <property type="entry name" value="ATP_bind_3"/>
    <property type="match status" value="1"/>
</dbReference>
<evidence type="ECO:0000313" key="11">
    <source>
        <dbReference type="EMBL" id="CAA9555027.1"/>
    </source>
</evidence>
<dbReference type="InterPro" id="IPR011063">
    <property type="entry name" value="TilS/TtcA_N"/>
</dbReference>
<evidence type="ECO:0000259" key="10">
    <source>
        <dbReference type="Pfam" id="PF09179"/>
    </source>
</evidence>
<dbReference type="NCBIfam" id="TIGR02432">
    <property type="entry name" value="lysidine_TilS_N"/>
    <property type="match status" value="1"/>
</dbReference>
<dbReference type="PANTHER" id="PTHR43033:SF1">
    <property type="entry name" value="TRNA(ILE)-LYSIDINE SYNTHASE-RELATED"/>
    <property type="match status" value="1"/>
</dbReference>
<evidence type="ECO:0000256" key="4">
    <source>
        <dbReference type="ARBA" id="ARBA00022741"/>
    </source>
</evidence>
<dbReference type="CDD" id="cd01992">
    <property type="entry name" value="TilS_N"/>
    <property type="match status" value="1"/>
</dbReference>
<feature type="domain" description="tRNA(Ile)-lysidine synthase substrate-binding" evidence="10">
    <location>
        <begin position="275"/>
        <end position="331"/>
    </location>
</feature>
<dbReference type="GO" id="GO:0005524">
    <property type="term" value="F:ATP binding"/>
    <property type="evidence" value="ECO:0007669"/>
    <property type="project" value="UniProtKB-UniRule"/>
</dbReference>
<keyword evidence="4 7" id="KW-0547">Nucleotide-binding</keyword>
<dbReference type="InterPro" id="IPR012094">
    <property type="entry name" value="tRNA_Ile_lys_synt"/>
</dbReference>
<keyword evidence="8" id="KW-0812">Transmembrane</keyword>
<feature type="binding site" evidence="7">
    <location>
        <begin position="39"/>
        <end position="44"/>
    </location>
    <ligand>
        <name>ATP</name>
        <dbReference type="ChEBI" id="CHEBI:30616"/>
    </ligand>
</feature>
<gene>
    <name evidence="7" type="primary">tilS</name>
    <name evidence="11" type="ORF">AVDCRST_MAG73-3209</name>
</gene>
<keyword evidence="5 7" id="KW-0067">ATP-binding</keyword>
<evidence type="ECO:0000256" key="3">
    <source>
        <dbReference type="ARBA" id="ARBA00022694"/>
    </source>
</evidence>
<dbReference type="AlphaFoldDB" id="A0A6J4UMM1"/>
<dbReference type="EC" id="6.3.4.19" evidence="7"/>
<dbReference type="InterPro" id="IPR012795">
    <property type="entry name" value="tRNA_Ile_lys_synt_N"/>
</dbReference>
<evidence type="ECO:0000256" key="2">
    <source>
        <dbReference type="ARBA" id="ARBA00022598"/>
    </source>
</evidence>
<dbReference type="GO" id="GO:0005737">
    <property type="term" value="C:cytoplasm"/>
    <property type="evidence" value="ECO:0007669"/>
    <property type="project" value="UniProtKB-SubCell"/>
</dbReference>
<name>A0A6J4UMM1_9BACT</name>
<organism evidence="11">
    <name type="scientific">uncultured Thermomicrobiales bacterium</name>
    <dbReference type="NCBI Taxonomy" id="1645740"/>
    <lineage>
        <taxon>Bacteria</taxon>
        <taxon>Pseudomonadati</taxon>
        <taxon>Thermomicrobiota</taxon>
        <taxon>Thermomicrobia</taxon>
        <taxon>Thermomicrobiales</taxon>
        <taxon>environmental samples</taxon>
    </lineage>
</organism>
<keyword evidence="1 7" id="KW-0963">Cytoplasm</keyword>
<protein>
    <recommendedName>
        <fullName evidence="7">tRNA(Ile)-lysidine synthase</fullName>
        <ecNumber evidence="7">6.3.4.19</ecNumber>
    </recommendedName>
    <alternativeName>
        <fullName evidence="7">tRNA(Ile)-2-lysyl-cytidine synthase</fullName>
    </alternativeName>
    <alternativeName>
        <fullName evidence="7">tRNA(Ile)-lysidine synthetase</fullName>
    </alternativeName>
</protein>
<dbReference type="PANTHER" id="PTHR43033">
    <property type="entry name" value="TRNA(ILE)-LYSIDINE SYNTHASE-RELATED"/>
    <property type="match status" value="1"/>
</dbReference>
<dbReference type="SUPFAM" id="SSF82829">
    <property type="entry name" value="MesJ substrate recognition domain-like"/>
    <property type="match status" value="1"/>
</dbReference>
<keyword evidence="8" id="KW-0472">Membrane</keyword>
<evidence type="ECO:0000256" key="8">
    <source>
        <dbReference type="SAM" id="Phobius"/>
    </source>
</evidence>
<sequence>MSRARPSATSTVRGLEQRLLRRVREVRLAAGATIAVAFSGGTDSLALLAALSRTQQRSGPALLAVHIDHALRVESAAEAMRAGALAATLDVPFRCLRLAGVVQRHPGVGVEEAARRERYLALAAVMEDERAALLAVGHQRDDHAETVLLHLLRGAGPAGIAGMTERSVLPVPWWPGAPEPIRALEIWRPLLGETPETLRHYVEGLGLVPVEDASNDDPVFRRNAVRHQVLPLLERLQPGATAALGRYANIAGEEDRLLASYAEAAWHRVWSDDALSASRLAEEPLALARRIIKRWLTDAIGAAPSADRVDAVLDLVRCKAGRRCVEVGACRVVWVEEGGVRIGVTNQAAELRPGH</sequence>
<comment type="similarity">
    <text evidence="7">Belongs to the tRNA(Ile)-lysidine synthase family.</text>
</comment>
<dbReference type="HAMAP" id="MF_01161">
    <property type="entry name" value="tRNA_Ile_lys_synt"/>
    <property type="match status" value="1"/>
</dbReference>
<dbReference type="Gene3D" id="1.20.59.20">
    <property type="match status" value="1"/>
</dbReference>
<feature type="transmembrane region" description="Helical" evidence="8">
    <location>
        <begin position="28"/>
        <end position="51"/>
    </location>
</feature>
<comment type="catalytic activity">
    <reaction evidence="6 7">
        <text>cytidine(34) in tRNA(Ile2) + L-lysine + ATP = lysidine(34) in tRNA(Ile2) + AMP + diphosphate + H(+)</text>
        <dbReference type="Rhea" id="RHEA:43744"/>
        <dbReference type="Rhea" id="RHEA-COMP:10625"/>
        <dbReference type="Rhea" id="RHEA-COMP:10670"/>
        <dbReference type="ChEBI" id="CHEBI:15378"/>
        <dbReference type="ChEBI" id="CHEBI:30616"/>
        <dbReference type="ChEBI" id="CHEBI:32551"/>
        <dbReference type="ChEBI" id="CHEBI:33019"/>
        <dbReference type="ChEBI" id="CHEBI:82748"/>
        <dbReference type="ChEBI" id="CHEBI:83665"/>
        <dbReference type="ChEBI" id="CHEBI:456215"/>
        <dbReference type="EC" id="6.3.4.19"/>
    </reaction>
</comment>
<keyword evidence="8" id="KW-1133">Transmembrane helix</keyword>
<dbReference type="Pfam" id="PF09179">
    <property type="entry name" value="TilS"/>
    <property type="match status" value="1"/>
</dbReference>
<dbReference type="GO" id="GO:0032267">
    <property type="term" value="F:tRNA(Ile)-lysidine synthase activity"/>
    <property type="evidence" value="ECO:0007669"/>
    <property type="project" value="UniProtKB-EC"/>
</dbReference>
<evidence type="ECO:0000259" key="9">
    <source>
        <dbReference type="Pfam" id="PF01171"/>
    </source>
</evidence>
<comment type="subcellular location">
    <subcellularLocation>
        <location evidence="7">Cytoplasm</location>
    </subcellularLocation>
</comment>
<evidence type="ECO:0000256" key="5">
    <source>
        <dbReference type="ARBA" id="ARBA00022840"/>
    </source>
</evidence>
<comment type="function">
    <text evidence="7">Ligates lysine onto the cytidine present at position 34 of the AUA codon-specific tRNA(Ile) that contains the anticodon CAU, in an ATP-dependent manner. Cytidine is converted to lysidine, thus changing the amino acid specificity of the tRNA from methionine to isoleucine.</text>
</comment>
<feature type="domain" description="tRNA(Ile)-lysidine/2-thiocytidine synthase N-terminal" evidence="9">
    <location>
        <begin position="34"/>
        <end position="228"/>
    </location>
</feature>
<dbReference type="Gene3D" id="3.40.50.620">
    <property type="entry name" value="HUPs"/>
    <property type="match status" value="1"/>
</dbReference>
<keyword evidence="2 7" id="KW-0436">Ligase</keyword>
<proteinExistence type="inferred from homology"/>
<dbReference type="GO" id="GO:0006400">
    <property type="term" value="P:tRNA modification"/>
    <property type="evidence" value="ECO:0007669"/>
    <property type="project" value="UniProtKB-UniRule"/>
</dbReference>
<dbReference type="EMBL" id="CADCWE010000212">
    <property type="protein sequence ID" value="CAA9555027.1"/>
    <property type="molecule type" value="Genomic_DNA"/>
</dbReference>
<evidence type="ECO:0000256" key="1">
    <source>
        <dbReference type="ARBA" id="ARBA00022490"/>
    </source>
</evidence>